<dbReference type="EMBL" id="VXIS01000029">
    <property type="protein sequence ID" value="KAA8912051.1"/>
    <property type="molecule type" value="Genomic_DNA"/>
</dbReference>
<sequence>MAGKFFSQTCDLDLLNILDPGSRRKCTIGKKPIVPTLAARRQHSVPGSKKNTRRLGDSEDYDRAAAKYLRERILYEPGYQGTVYDWSVSELEFPELKKKRIKLPQARSRVAAREAEVVSGSIPGADSGRELRRWYTPLEQLADTAGIEDIVANHDLIMARYDLEDQAEEDYHLQDLRVHLEVFFQDFKAAIVKEEEDDDDVEMKEEAV</sequence>
<dbReference type="AlphaFoldDB" id="A0A5J5F5U7"/>
<organism evidence="1 2">
    <name type="scientific">Sphaerosporella brunnea</name>
    <dbReference type="NCBI Taxonomy" id="1250544"/>
    <lineage>
        <taxon>Eukaryota</taxon>
        <taxon>Fungi</taxon>
        <taxon>Dikarya</taxon>
        <taxon>Ascomycota</taxon>
        <taxon>Pezizomycotina</taxon>
        <taxon>Pezizomycetes</taxon>
        <taxon>Pezizales</taxon>
        <taxon>Pyronemataceae</taxon>
        <taxon>Sphaerosporella</taxon>
    </lineage>
</organism>
<reference evidence="1 2" key="1">
    <citation type="submission" date="2019-09" db="EMBL/GenBank/DDBJ databases">
        <title>Draft genome of the ectomycorrhizal ascomycete Sphaerosporella brunnea.</title>
        <authorList>
            <consortium name="DOE Joint Genome Institute"/>
            <person name="Benucci G.M."/>
            <person name="Marozzi G."/>
            <person name="Antonielli L."/>
            <person name="Sanchez S."/>
            <person name="Marco P."/>
            <person name="Wang X."/>
            <person name="Falini L.B."/>
            <person name="Barry K."/>
            <person name="Haridas S."/>
            <person name="Lipzen A."/>
            <person name="Labutti K."/>
            <person name="Grigoriev I.V."/>
            <person name="Murat C."/>
            <person name="Martin F."/>
            <person name="Albertini E."/>
            <person name="Donnini D."/>
            <person name="Bonito G."/>
        </authorList>
    </citation>
    <scope>NUCLEOTIDE SEQUENCE [LARGE SCALE GENOMIC DNA]</scope>
    <source>
        <strain evidence="1 2">Sb_GMNB300</strain>
    </source>
</reference>
<proteinExistence type="predicted"/>
<gene>
    <name evidence="1" type="ORF">FN846DRAFT_998022</name>
</gene>
<keyword evidence="2" id="KW-1185">Reference proteome</keyword>
<dbReference type="Proteomes" id="UP000326924">
    <property type="component" value="Unassembled WGS sequence"/>
</dbReference>
<dbReference type="InParanoid" id="A0A5J5F5U7"/>
<accession>A0A5J5F5U7</accession>
<protein>
    <submittedName>
        <fullName evidence="1">Uncharacterized protein</fullName>
    </submittedName>
</protein>
<evidence type="ECO:0000313" key="2">
    <source>
        <dbReference type="Proteomes" id="UP000326924"/>
    </source>
</evidence>
<evidence type="ECO:0000313" key="1">
    <source>
        <dbReference type="EMBL" id="KAA8912051.1"/>
    </source>
</evidence>
<comment type="caution">
    <text evidence="1">The sequence shown here is derived from an EMBL/GenBank/DDBJ whole genome shotgun (WGS) entry which is preliminary data.</text>
</comment>
<name>A0A5J5F5U7_9PEZI</name>